<keyword evidence="2" id="KW-0689">Ribosomal protein</keyword>
<dbReference type="STRING" id="33097.A0A150GAD0"/>
<dbReference type="OrthoDB" id="413436at2759"/>
<dbReference type="FunFam" id="1.10.287.1480:FF:000001">
    <property type="entry name" value="30S ribosomal protein S14"/>
    <property type="match status" value="1"/>
</dbReference>
<reference evidence="5" key="1">
    <citation type="journal article" date="2016" name="Nat. Commun.">
        <title>The Gonium pectorale genome demonstrates co-option of cell cycle regulation during the evolution of multicellularity.</title>
        <authorList>
            <person name="Hanschen E.R."/>
            <person name="Marriage T.N."/>
            <person name="Ferris P.J."/>
            <person name="Hamaji T."/>
            <person name="Toyoda A."/>
            <person name="Fujiyama A."/>
            <person name="Neme R."/>
            <person name="Noguchi H."/>
            <person name="Minakuchi Y."/>
            <person name="Suzuki M."/>
            <person name="Kawai-Toyooka H."/>
            <person name="Smith D.R."/>
            <person name="Sparks H."/>
            <person name="Anderson J."/>
            <person name="Bakaric R."/>
            <person name="Luria V."/>
            <person name="Karger A."/>
            <person name="Kirschner M.W."/>
            <person name="Durand P.M."/>
            <person name="Michod R.E."/>
            <person name="Nozaki H."/>
            <person name="Olson B.J."/>
        </authorList>
    </citation>
    <scope>NUCLEOTIDE SEQUENCE [LARGE SCALE GENOMIC DNA]</scope>
    <source>
        <strain evidence="5">NIES-2863</strain>
    </source>
</reference>
<evidence type="ECO:0008006" key="6">
    <source>
        <dbReference type="Google" id="ProtNLM"/>
    </source>
</evidence>
<evidence type="ECO:0000313" key="5">
    <source>
        <dbReference type="Proteomes" id="UP000075714"/>
    </source>
</evidence>
<organism evidence="4 5">
    <name type="scientific">Gonium pectorale</name>
    <name type="common">Green alga</name>
    <dbReference type="NCBI Taxonomy" id="33097"/>
    <lineage>
        <taxon>Eukaryota</taxon>
        <taxon>Viridiplantae</taxon>
        <taxon>Chlorophyta</taxon>
        <taxon>core chlorophytes</taxon>
        <taxon>Chlorophyceae</taxon>
        <taxon>CS clade</taxon>
        <taxon>Chlamydomonadales</taxon>
        <taxon>Volvocaceae</taxon>
        <taxon>Gonium</taxon>
    </lineage>
</organism>
<sequence>MKFRLPQYAFILGTKGIAKDNMRRLLVQEHEVDRQVFKAVTTDKSLPLDMRLQVQRLFETEVPRDSAANRVVNRCVLTGRARGVHRFARLSRIMIRQLAHNGFLPGVSKASW</sequence>
<dbReference type="Pfam" id="PF00253">
    <property type="entry name" value="Ribosomal_S14"/>
    <property type="match status" value="1"/>
</dbReference>
<evidence type="ECO:0000256" key="2">
    <source>
        <dbReference type="ARBA" id="ARBA00022980"/>
    </source>
</evidence>
<dbReference type="AlphaFoldDB" id="A0A150GAD0"/>
<dbReference type="EMBL" id="LSYV01000044">
    <property type="protein sequence ID" value="KXZ46525.1"/>
    <property type="molecule type" value="Genomic_DNA"/>
</dbReference>
<evidence type="ECO:0000256" key="1">
    <source>
        <dbReference type="ARBA" id="ARBA00009083"/>
    </source>
</evidence>
<accession>A0A150GAD0</accession>
<dbReference type="NCBIfam" id="NF006477">
    <property type="entry name" value="PRK08881.1"/>
    <property type="match status" value="1"/>
</dbReference>
<dbReference type="InterPro" id="IPR001209">
    <property type="entry name" value="Ribosomal_uS14"/>
</dbReference>
<evidence type="ECO:0000313" key="4">
    <source>
        <dbReference type="EMBL" id="KXZ46525.1"/>
    </source>
</evidence>
<dbReference type="GO" id="GO:0003735">
    <property type="term" value="F:structural constituent of ribosome"/>
    <property type="evidence" value="ECO:0007669"/>
    <property type="project" value="InterPro"/>
</dbReference>
<dbReference type="PANTHER" id="PTHR19836">
    <property type="entry name" value="30S RIBOSOMAL PROTEIN S14"/>
    <property type="match status" value="1"/>
</dbReference>
<comment type="similarity">
    <text evidence="1">Belongs to the universal ribosomal protein uS14 family.</text>
</comment>
<keyword evidence="3" id="KW-0687">Ribonucleoprotein</keyword>
<dbReference type="GO" id="GO:0015935">
    <property type="term" value="C:small ribosomal subunit"/>
    <property type="evidence" value="ECO:0007669"/>
    <property type="project" value="TreeGrafter"/>
</dbReference>
<gene>
    <name evidence="4" type="ORF">GPECTOR_43g962</name>
</gene>
<proteinExistence type="inferred from homology"/>
<name>A0A150GAD0_GONPE</name>
<dbReference type="GO" id="GO:0006412">
    <property type="term" value="P:translation"/>
    <property type="evidence" value="ECO:0007669"/>
    <property type="project" value="InterPro"/>
</dbReference>
<dbReference type="PANTHER" id="PTHR19836:SF19">
    <property type="entry name" value="SMALL RIBOSOMAL SUBUNIT PROTEIN US14M"/>
    <property type="match status" value="1"/>
</dbReference>
<keyword evidence="5" id="KW-1185">Reference proteome</keyword>
<evidence type="ECO:0000256" key="3">
    <source>
        <dbReference type="ARBA" id="ARBA00023274"/>
    </source>
</evidence>
<dbReference type="Gene3D" id="1.10.287.1480">
    <property type="match status" value="1"/>
</dbReference>
<dbReference type="Proteomes" id="UP000075714">
    <property type="component" value="Unassembled WGS sequence"/>
</dbReference>
<dbReference type="SUPFAM" id="SSF57716">
    <property type="entry name" value="Glucocorticoid receptor-like (DNA-binding domain)"/>
    <property type="match status" value="1"/>
</dbReference>
<comment type="caution">
    <text evidence="4">The sequence shown here is derived from an EMBL/GenBank/DDBJ whole genome shotgun (WGS) entry which is preliminary data.</text>
</comment>
<dbReference type="GO" id="GO:0005737">
    <property type="term" value="C:cytoplasm"/>
    <property type="evidence" value="ECO:0007669"/>
    <property type="project" value="UniProtKB-ARBA"/>
</dbReference>
<protein>
    <recommendedName>
        <fullName evidence="6">Ribosomal protein S14</fullName>
    </recommendedName>
</protein>